<sequence length="166" mass="16414">MKKILIAAALIASSSAAMAATTTGNVAVTATVGANCILTTVPITFGVYDPLSATAKAGTGQVQLVCTVGATPAVAIDNGLNVSGAQRRMISGGVNFLNYDVFQPTSNAAGAACAYVTAFPVAVPGFALTAAPTTASRSYNVCGQVPAGQSAPNGSYTDTVTATITF</sequence>
<feature type="signal peptide" evidence="1">
    <location>
        <begin position="1"/>
        <end position="19"/>
    </location>
</feature>
<evidence type="ECO:0000313" key="3">
    <source>
        <dbReference type="EMBL" id="QJR10664.1"/>
    </source>
</evidence>
<dbReference type="KEGG" id="uru:DSM104443_01731"/>
<feature type="chain" id="PRO_5026957168" description="Spore coat protein U/FanG domain-containing protein" evidence="1">
    <location>
        <begin position="20"/>
        <end position="166"/>
    </location>
</feature>
<organism evidence="3 4">
    <name type="scientific">Usitatibacter rugosus</name>
    <dbReference type="NCBI Taxonomy" id="2732067"/>
    <lineage>
        <taxon>Bacteria</taxon>
        <taxon>Pseudomonadati</taxon>
        <taxon>Pseudomonadota</taxon>
        <taxon>Betaproteobacteria</taxon>
        <taxon>Nitrosomonadales</taxon>
        <taxon>Usitatibacteraceae</taxon>
        <taxon>Usitatibacter</taxon>
    </lineage>
</organism>
<dbReference type="AlphaFoldDB" id="A0A6M4GVZ7"/>
<evidence type="ECO:0000313" key="4">
    <source>
        <dbReference type="Proteomes" id="UP000501534"/>
    </source>
</evidence>
<dbReference type="RefSeq" id="WP_171091342.1">
    <property type="nucleotide sequence ID" value="NZ_CP053069.1"/>
</dbReference>
<evidence type="ECO:0000259" key="2">
    <source>
        <dbReference type="Pfam" id="PF05229"/>
    </source>
</evidence>
<name>A0A6M4GVZ7_9PROT</name>
<dbReference type="PANTHER" id="PTHR37089:SF1">
    <property type="entry name" value="MEMBRANE PROTEIN"/>
    <property type="match status" value="1"/>
</dbReference>
<dbReference type="Proteomes" id="UP000501534">
    <property type="component" value="Chromosome"/>
</dbReference>
<dbReference type="InterPro" id="IPR053167">
    <property type="entry name" value="Spore_coat_component"/>
</dbReference>
<keyword evidence="1" id="KW-0732">Signal</keyword>
<keyword evidence="4" id="KW-1185">Reference proteome</keyword>
<dbReference type="EMBL" id="CP053069">
    <property type="protein sequence ID" value="QJR10664.1"/>
    <property type="molecule type" value="Genomic_DNA"/>
</dbReference>
<dbReference type="PANTHER" id="PTHR37089">
    <property type="entry name" value="PROTEIN U-RELATED"/>
    <property type="match status" value="1"/>
</dbReference>
<dbReference type="InterPro" id="IPR007893">
    <property type="entry name" value="Spore_coat_U/FanG"/>
</dbReference>
<dbReference type="Pfam" id="PF05229">
    <property type="entry name" value="SCPU"/>
    <property type="match status" value="1"/>
</dbReference>
<evidence type="ECO:0000256" key="1">
    <source>
        <dbReference type="SAM" id="SignalP"/>
    </source>
</evidence>
<reference evidence="3 4" key="1">
    <citation type="submission" date="2020-04" db="EMBL/GenBank/DDBJ databases">
        <title>Usitatibacter rugosus gen. nov., sp. nov. and Usitatibacter palustris sp. nov., novel members of Usitatibacteraceae fam. nov. within the order Nitrosomonadales isolated from soil.</title>
        <authorList>
            <person name="Huber K.J."/>
            <person name="Neumann-Schaal M."/>
            <person name="Geppert A."/>
            <person name="Luckner M."/>
            <person name="Wanner G."/>
            <person name="Overmann J."/>
        </authorList>
    </citation>
    <scope>NUCLEOTIDE SEQUENCE [LARGE SCALE GENOMIC DNA]</scope>
    <source>
        <strain evidence="3 4">0125_3</strain>
    </source>
</reference>
<accession>A0A6M4GVZ7</accession>
<feature type="domain" description="Spore coat protein U/FanG" evidence="2">
    <location>
        <begin position="23"/>
        <end position="163"/>
    </location>
</feature>
<proteinExistence type="predicted"/>
<protein>
    <recommendedName>
        <fullName evidence="2">Spore coat protein U/FanG domain-containing protein</fullName>
    </recommendedName>
</protein>
<gene>
    <name evidence="3" type="ORF">DSM104443_01731</name>
</gene>